<keyword evidence="5" id="KW-0501">Molybdenum cofactor biosynthesis</keyword>
<protein>
    <recommendedName>
        <fullName evidence="4">Molybdopterin synthase catalytic subunit</fullName>
        <ecNumber evidence="3">2.8.1.12</ecNumber>
    </recommendedName>
    <alternativeName>
        <fullName evidence="9">MPT synthase subunit 2</fullName>
    </alternativeName>
    <alternativeName>
        <fullName evidence="7">Molybdenum cofactor biosynthesis protein E</fullName>
    </alternativeName>
    <alternativeName>
        <fullName evidence="8">Molybdopterin-converting factor large subunit</fullName>
    </alternativeName>
    <alternativeName>
        <fullName evidence="10">Molybdopterin-converting factor subunit 2</fullName>
    </alternativeName>
</protein>
<organism evidence="13 14">
    <name type="scientific">Marinobacter lutaoensis</name>
    <dbReference type="NCBI Taxonomy" id="135739"/>
    <lineage>
        <taxon>Bacteria</taxon>
        <taxon>Pseudomonadati</taxon>
        <taxon>Pseudomonadota</taxon>
        <taxon>Gammaproteobacteria</taxon>
        <taxon>Pseudomonadales</taxon>
        <taxon>Marinobacteraceae</taxon>
        <taxon>Marinobacter</taxon>
    </lineage>
</organism>
<keyword evidence="14" id="KW-1185">Reference proteome</keyword>
<dbReference type="Proteomes" id="UP000189339">
    <property type="component" value="Unassembled WGS sequence"/>
</dbReference>
<gene>
    <name evidence="13" type="ORF">BTO32_03360</name>
</gene>
<dbReference type="InterPro" id="IPR003448">
    <property type="entry name" value="Mopterin_biosynth_MoaE"/>
</dbReference>
<dbReference type="SUPFAM" id="SSF54690">
    <property type="entry name" value="Molybdopterin synthase subunit MoaE"/>
    <property type="match status" value="1"/>
</dbReference>
<dbReference type="STRING" id="135739.BTO32_03360"/>
<dbReference type="UniPathway" id="UPA00344"/>
<dbReference type="AlphaFoldDB" id="A0A1V2DWF5"/>
<evidence type="ECO:0000313" key="13">
    <source>
        <dbReference type="EMBL" id="ONF44790.1"/>
    </source>
</evidence>
<sequence length="164" mass="17942">MISVQAEDFDQAQEYRALRDSDTGTGAIVTFTGLVRDQGDRAGVTGLYLEHYPGMTEQVIQGLVAEAARRWNIQRARVIHRVGHLTLSDQIVFVGVCSAHREDAFAACAFLMDALKTSAPFWKKEITDQGEHWVEQKTSDIERAEAWAPVTPPAAPDPASGSGS</sequence>
<dbReference type="RefSeq" id="WP_076723038.1">
    <property type="nucleotide sequence ID" value="NZ_JABWTC010000025.1"/>
</dbReference>
<name>A0A1V2DWF5_9GAMM</name>
<comment type="pathway">
    <text evidence="1">Cofactor biosynthesis; molybdopterin biosynthesis.</text>
</comment>
<feature type="region of interest" description="Disordered" evidence="12">
    <location>
        <begin position="135"/>
        <end position="164"/>
    </location>
</feature>
<proteinExistence type="inferred from homology"/>
<dbReference type="GO" id="GO:0030366">
    <property type="term" value="F:molybdopterin synthase activity"/>
    <property type="evidence" value="ECO:0007669"/>
    <property type="project" value="UniProtKB-EC"/>
</dbReference>
<dbReference type="GO" id="GO:0006777">
    <property type="term" value="P:Mo-molybdopterin cofactor biosynthetic process"/>
    <property type="evidence" value="ECO:0007669"/>
    <property type="project" value="UniProtKB-KW"/>
</dbReference>
<evidence type="ECO:0000256" key="2">
    <source>
        <dbReference type="ARBA" id="ARBA00005426"/>
    </source>
</evidence>
<evidence type="ECO:0000256" key="4">
    <source>
        <dbReference type="ARBA" id="ARBA00013858"/>
    </source>
</evidence>
<evidence type="ECO:0000256" key="6">
    <source>
        <dbReference type="ARBA" id="ARBA00026066"/>
    </source>
</evidence>
<comment type="caution">
    <text evidence="13">The sequence shown here is derived from an EMBL/GenBank/DDBJ whole genome shotgun (WGS) entry which is preliminary data.</text>
</comment>
<evidence type="ECO:0000256" key="3">
    <source>
        <dbReference type="ARBA" id="ARBA00011950"/>
    </source>
</evidence>
<evidence type="ECO:0000313" key="14">
    <source>
        <dbReference type="Proteomes" id="UP000189339"/>
    </source>
</evidence>
<dbReference type="PANTHER" id="PTHR23404">
    <property type="entry name" value="MOLYBDOPTERIN SYNTHASE RELATED"/>
    <property type="match status" value="1"/>
</dbReference>
<dbReference type="OrthoDB" id="9803224at2"/>
<comment type="catalytic activity">
    <reaction evidence="11">
        <text>2 [molybdopterin-synthase sulfur-carrier protein]-C-terminal-Gly-aminoethanethioate + cyclic pyranopterin phosphate + H2O = molybdopterin + 2 [molybdopterin-synthase sulfur-carrier protein]-C-terminal Gly-Gly + 2 H(+)</text>
        <dbReference type="Rhea" id="RHEA:26333"/>
        <dbReference type="Rhea" id="RHEA-COMP:12202"/>
        <dbReference type="Rhea" id="RHEA-COMP:19907"/>
        <dbReference type="ChEBI" id="CHEBI:15377"/>
        <dbReference type="ChEBI" id="CHEBI:15378"/>
        <dbReference type="ChEBI" id="CHEBI:58698"/>
        <dbReference type="ChEBI" id="CHEBI:59648"/>
        <dbReference type="ChEBI" id="CHEBI:90778"/>
        <dbReference type="ChEBI" id="CHEBI:232372"/>
        <dbReference type="EC" id="2.8.1.12"/>
    </reaction>
</comment>
<comment type="subunit">
    <text evidence="6">Heterotetramer of 2 MoaD subunits and 2 MoaE subunits. Also stable as homodimer. The enzyme changes between these two forms during catalysis.</text>
</comment>
<evidence type="ECO:0000256" key="1">
    <source>
        <dbReference type="ARBA" id="ARBA00005046"/>
    </source>
</evidence>
<dbReference type="Gene3D" id="3.90.1170.40">
    <property type="entry name" value="Molybdopterin biosynthesis MoaE subunit"/>
    <property type="match status" value="1"/>
</dbReference>
<evidence type="ECO:0000256" key="7">
    <source>
        <dbReference type="ARBA" id="ARBA00029745"/>
    </source>
</evidence>
<dbReference type="InterPro" id="IPR036563">
    <property type="entry name" value="MoaE_sf"/>
</dbReference>
<accession>A0A1V2DWF5</accession>
<evidence type="ECO:0000256" key="12">
    <source>
        <dbReference type="SAM" id="MobiDB-lite"/>
    </source>
</evidence>
<evidence type="ECO:0000256" key="9">
    <source>
        <dbReference type="ARBA" id="ARBA00030781"/>
    </source>
</evidence>
<dbReference type="Pfam" id="PF02391">
    <property type="entry name" value="MoaE"/>
    <property type="match status" value="1"/>
</dbReference>
<dbReference type="CDD" id="cd00756">
    <property type="entry name" value="MoaE"/>
    <property type="match status" value="1"/>
</dbReference>
<evidence type="ECO:0000256" key="10">
    <source>
        <dbReference type="ARBA" id="ARBA00032474"/>
    </source>
</evidence>
<evidence type="ECO:0000256" key="8">
    <source>
        <dbReference type="ARBA" id="ARBA00030407"/>
    </source>
</evidence>
<evidence type="ECO:0000256" key="5">
    <source>
        <dbReference type="ARBA" id="ARBA00023150"/>
    </source>
</evidence>
<reference evidence="13 14" key="1">
    <citation type="submission" date="2016-12" db="EMBL/GenBank/DDBJ databases">
        <title>Marinobacter lutaoensis whole genome sequencing.</title>
        <authorList>
            <person name="Verma A."/>
            <person name="Krishnamurthi S."/>
        </authorList>
    </citation>
    <scope>NUCLEOTIDE SEQUENCE [LARGE SCALE GENOMIC DNA]</scope>
    <source>
        <strain evidence="13 14">T5054</strain>
    </source>
</reference>
<evidence type="ECO:0000256" key="11">
    <source>
        <dbReference type="ARBA" id="ARBA00049878"/>
    </source>
</evidence>
<dbReference type="EMBL" id="MSCW01000002">
    <property type="protein sequence ID" value="ONF44790.1"/>
    <property type="molecule type" value="Genomic_DNA"/>
</dbReference>
<comment type="similarity">
    <text evidence="2">Belongs to the MoaE family.</text>
</comment>
<dbReference type="EC" id="2.8.1.12" evidence="3"/>
<feature type="compositionally biased region" description="Basic and acidic residues" evidence="12">
    <location>
        <begin position="135"/>
        <end position="145"/>
    </location>
</feature>